<reference evidence="1" key="1">
    <citation type="journal article" date="1997" name="Nucleic Acids Res.">
        <title>tRNAscan-SE: a program for improved detection of transfer RNA genes in genomic sequence.</title>
        <authorList>
            <person name="Lowe T.M."/>
            <person name="Eddy S.R."/>
        </authorList>
    </citation>
    <scope>NUCLEOTIDE SEQUENCE [LARGE SCALE GENOMIC DNA]</scope>
    <source>
        <strain evidence="1">r\B97-61/B2</strain>
    </source>
</reference>
<evidence type="ECO:0000313" key="1">
    <source>
        <dbReference type="Proteomes" id="UP000694886"/>
    </source>
</evidence>
<gene>
    <name evidence="2" type="primary">LOC108662824</name>
</gene>
<proteinExistence type="predicted"/>
<dbReference type="PROSITE" id="PS51257">
    <property type="entry name" value="PROKAR_LIPOPROTEIN"/>
    <property type="match status" value="1"/>
</dbReference>
<name>A0AB32WJX5_THECC</name>
<evidence type="ECO:0000313" key="2">
    <source>
        <dbReference type="RefSeq" id="XP_017979907.1"/>
    </source>
</evidence>
<dbReference type="AlphaFoldDB" id="A0AB32WJX5"/>
<dbReference type="RefSeq" id="XP_017979907.1">
    <property type="nucleotide sequence ID" value="XM_018124418.1"/>
</dbReference>
<dbReference type="Pfam" id="PF14223">
    <property type="entry name" value="Retrotran_gag_2"/>
    <property type="match status" value="1"/>
</dbReference>
<dbReference type="Gramene" id="Tc07v2_t014740.1">
    <property type="protein sequence ID" value="Tc07v2_p014740.1"/>
    <property type="gene ID" value="Tc07v2_g014740"/>
</dbReference>
<accession>A0AB32WJX5</accession>
<sequence length="199" mass="22989">MMKLPLVHVIASTSCYVSMEGENLKIVLKQDKKSYVLDTHIPLVSIADASVEDKESYHCHKDDDDQVACVMLASMTPKIQKQHEHMDVQSMIFHLRELFDKEGCTKRYENLKELFRFKMAEGSSVRPHVLKMIGLVERLWQLGLVMDHELSEDLVLQSLTDSFSQFVLNFHMNQLEDTFLELLNMIDTAKRSIKKDKGS</sequence>
<organism evidence="1 2">
    <name type="scientific">Theobroma cacao</name>
    <name type="common">Cacao</name>
    <name type="synonym">Cocoa</name>
    <dbReference type="NCBI Taxonomy" id="3641"/>
    <lineage>
        <taxon>Eukaryota</taxon>
        <taxon>Viridiplantae</taxon>
        <taxon>Streptophyta</taxon>
        <taxon>Embryophyta</taxon>
        <taxon>Tracheophyta</taxon>
        <taxon>Spermatophyta</taxon>
        <taxon>Magnoliopsida</taxon>
        <taxon>eudicotyledons</taxon>
        <taxon>Gunneridae</taxon>
        <taxon>Pentapetalae</taxon>
        <taxon>rosids</taxon>
        <taxon>malvids</taxon>
        <taxon>Malvales</taxon>
        <taxon>Malvaceae</taxon>
        <taxon>Byttnerioideae</taxon>
        <taxon>Theobroma</taxon>
    </lineage>
</organism>
<reference evidence="2" key="2">
    <citation type="submission" date="2025-08" db="UniProtKB">
        <authorList>
            <consortium name="RefSeq"/>
        </authorList>
    </citation>
    <scope>IDENTIFICATION</scope>
</reference>
<dbReference type="Proteomes" id="UP000694886">
    <property type="component" value="Chromosome 7"/>
</dbReference>
<dbReference type="GeneID" id="108662824"/>
<dbReference type="KEGG" id="tcc:108662824"/>
<protein>
    <submittedName>
        <fullName evidence="2">Uncharacterized protein LOC108662824</fullName>
    </submittedName>
</protein>